<dbReference type="SMART" id="SM00824">
    <property type="entry name" value="PKS_TE"/>
    <property type="match status" value="1"/>
</dbReference>
<dbReference type="SUPFAM" id="SSF52777">
    <property type="entry name" value="CoA-dependent acyltransferases"/>
    <property type="match status" value="1"/>
</dbReference>
<evidence type="ECO:0000256" key="3">
    <source>
        <dbReference type="ARBA" id="ARBA00022553"/>
    </source>
</evidence>
<dbReference type="FunFam" id="1.10.1200.10:FF:000016">
    <property type="entry name" value="Non-ribosomal peptide synthase"/>
    <property type="match status" value="1"/>
</dbReference>
<dbReference type="InterPro" id="IPR036736">
    <property type="entry name" value="ACP-like_sf"/>
</dbReference>
<reference evidence="5 6" key="1">
    <citation type="submission" date="2020-04" db="EMBL/GenBank/DDBJ databases">
        <title>Draft genome of Pyxidicoccus fallax type strain.</title>
        <authorList>
            <person name="Whitworth D.E."/>
        </authorList>
    </citation>
    <scope>NUCLEOTIDE SEQUENCE [LARGE SCALE GENOMIC DNA]</scope>
    <source>
        <strain evidence="5 6">DSM 14698</strain>
    </source>
</reference>
<dbReference type="PANTHER" id="PTHR45527">
    <property type="entry name" value="NONRIBOSOMAL PEPTIDE SYNTHETASE"/>
    <property type="match status" value="1"/>
</dbReference>
<comment type="cofactor">
    <cofactor evidence="1">
        <name>pantetheine 4'-phosphate</name>
        <dbReference type="ChEBI" id="CHEBI:47942"/>
    </cofactor>
</comment>
<dbReference type="Gene3D" id="1.10.1200.10">
    <property type="entry name" value="ACP-like"/>
    <property type="match status" value="1"/>
</dbReference>
<dbReference type="InterPro" id="IPR001031">
    <property type="entry name" value="Thioesterase"/>
</dbReference>
<dbReference type="InterPro" id="IPR029058">
    <property type="entry name" value="AB_hydrolase_fold"/>
</dbReference>
<protein>
    <recommendedName>
        <fullName evidence="4">Carrier domain-containing protein</fullName>
    </recommendedName>
</protein>
<dbReference type="GO" id="GO:0043041">
    <property type="term" value="P:amino acid activation for nonribosomal peptide biosynthetic process"/>
    <property type="evidence" value="ECO:0007669"/>
    <property type="project" value="TreeGrafter"/>
</dbReference>
<dbReference type="Gene3D" id="3.30.559.30">
    <property type="entry name" value="Nonribosomal peptide synthetase, condensation domain"/>
    <property type="match status" value="1"/>
</dbReference>
<dbReference type="Pfam" id="PF00668">
    <property type="entry name" value="Condensation"/>
    <property type="match status" value="1"/>
</dbReference>
<dbReference type="GO" id="GO:0072330">
    <property type="term" value="P:monocarboxylic acid biosynthetic process"/>
    <property type="evidence" value="ECO:0007669"/>
    <property type="project" value="UniProtKB-ARBA"/>
</dbReference>
<dbReference type="PANTHER" id="PTHR45527:SF1">
    <property type="entry name" value="FATTY ACID SYNTHASE"/>
    <property type="match status" value="1"/>
</dbReference>
<evidence type="ECO:0000259" key="4">
    <source>
        <dbReference type="PROSITE" id="PS50075"/>
    </source>
</evidence>
<dbReference type="SUPFAM" id="SSF47336">
    <property type="entry name" value="ACP-like"/>
    <property type="match status" value="1"/>
</dbReference>
<dbReference type="Pfam" id="PF00975">
    <property type="entry name" value="Thioesterase"/>
    <property type="match status" value="1"/>
</dbReference>
<keyword evidence="2" id="KW-0596">Phosphopantetheine</keyword>
<dbReference type="SMART" id="SM00823">
    <property type="entry name" value="PKS_PP"/>
    <property type="match status" value="1"/>
</dbReference>
<dbReference type="SUPFAM" id="SSF53474">
    <property type="entry name" value="alpha/beta-Hydrolases"/>
    <property type="match status" value="1"/>
</dbReference>
<dbReference type="InterPro" id="IPR006162">
    <property type="entry name" value="Ppantetheine_attach_site"/>
</dbReference>
<dbReference type="AlphaFoldDB" id="A0A848LL06"/>
<dbReference type="InterPro" id="IPR001242">
    <property type="entry name" value="Condensation_dom"/>
</dbReference>
<dbReference type="GO" id="GO:0047527">
    <property type="term" value="F:2,3-dihydroxybenzoate-serine ligase activity"/>
    <property type="evidence" value="ECO:0007669"/>
    <property type="project" value="TreeGrafter"/>
</dbReference>
<keyword evidence="6" id="KW-1185">Reference proteome</keyword>
<evidence type="ECO:0000256" key="1">
    <source>
        <dbReference type="ARBA" id="ARBA00001957"/>
    </source>
</evidence>
<dbReference type="RefSeq" id="WP_246357321.1">
    <property type="nucleotide sequence ID" value="NZ_JABBJJ010000138.1"/>
</dbReference>
<comment type="caution">
    <text evidence="5">The sequence shown here is derived from an EMBL/GenBank/DDBJ whole genome shotgun (WGS) entry which is preliminary data.</text>
</comment>
<evidence type="ECO:0000256" key="2">
    <source>
        <dbReference type="ARBA" id="ARBA00022450"/>
    </source>
</evidence>
<name>A0A848LL06_9BACT</name>
<dbReference type="GO" id="GO:0009239">
    <property type="term" value="P:enterobactin biosynthetic process"/>
    <property type="evidence" value="ECO:0007669"/>
    <property type="project" value="TreeGrafter"/>
</dbReference>
<dbReference type="Proteomes" id="UP000518300">
    <property type="component" value="Unassembled WGS sequence"/>
</dbReference>
<gene>
    <name evidence="5" type="ORF">HG543_26970</name>
</gene>
<evidence type="ECO:0000313" key="5">
    <source>
        <dbReference type="EMBL" id="NMO18477.1"/>
    </source>
</evidence>
<proteinExistence type="predicted"/>
<feature type="non-terminal residue" evidence="5">
    <location>
        <position position="1"/>
    </location>
</feature>
<keyword evidence="3" id="KW-0597">Phosphoprotein</keyword>
<evidence type="ECO:0000313" key="6">
    <source>
        <dbReference type="Proteomes" id="UP000518300"/>
    </source>
</evidence>
<dbReference type="EMBL" id="JABBJJ010000138">
    <property type="protein sequence ID" value="NMO18477.1"/>
    <property type="molecule type" value="Genomic_DNA"/>
</dbReference>
<dbReference type="InterPro" id="IPR020806">
    <property type="entry name" value="PKS_PP-bd"/>
</dbReference>
<dbReference type="PROSITE" id="PS50075">
    <property type="entry name" value="CARRIER"/>
    <property type="match status" value="1"/>
</dbReference>
<dbReference type="GO" id="GO:0031177">
    <property type="term" value="F:phosphopantetheine binding"/>
    <property type="evidence" value="ECO:0007669"/>
    <property type="project" value="InterPro"/>
</dbReference>
<accession>A0A848LL06</accession>
<dbReference type="GO" id="GO:0005829">
    <property type="term" value="C:cytosol"/>
    <property type="evidence" value="ECO:0007669"/>
    <property type="project" value="TreeGrafter"/>
</dbReference>
<dbReference type="Pfam" id="PF00550">
    <property type="entry name" value="PP-binding"/>
    <property type="match status" value="1"/>
</dbReference>
<dbReference type="CDD" id="cd19531">
    <property type="entry name" value="LCL_NRPS-like"/>
    <property type="match status" value="1"/>
</dbReference>
<feature type="domain" description="Carrier" evidence="4">
    <location>
        <begin position="266"/>
        <end position="341"/>
    </location>
</feature>
<dbReference type="InterPro" id="IPR009081">
    <property type="entry name" value="PP-bd_ACP"/>
</dbReference>
<sequence>RQQLHDAPTLALPTDKPRPTFQSHRGAAFSFSLSASLTDSLTQLAHESGATLFMVLLASWQVLLSRYSDQTDFCVGTPIAGRTRKETEPLIGFFVNTLVLRARLEGDPTFTQLLAQVKDSALGAFAHQDVPFEQLVDELGVVRDLSRSPLFQVAFALQNAPIRPPALSGLRVDGVAAPTQTSKFDLSLTLVEHAGALEASFEYCVDLFEPASIQRLASHFVSLLEGIAANPFRALSQLPPEAPLQLPPLRPQPLTASEAPPSEFLAPRTPVEQSLAAIWSEVLEVPAPGVHDSFFQLGGSSLSSVLMLARVEESFGTEVRLERFFQSPTIASLAAALQSEAPQQMGADSTPMEVADSPLVLLQKGGSRTPIFCVHPIGGDVFCYIELARQLGDEQPFYGLRARDSGATGESDTSLEALARAYLASIRSVQPAGPYRLMGWSMGGNIAFELARQLEAQGEEVELLALIDAYARPLDRLAPNTDLGEVAKELLASELQQLPEHLDHPRIAALHQRLERHLRLLSTYEPGTYGGELVLLQATDVVDPSIQAHDNGWHSLVSQGIKVHGMPGNHYTILRPPNVQCLVEQLRAYLQKRSRESTPALSRSQT</sequence>
<dbReference type="GO" id="GO:0009366">
    <property type="term" value="C:enterobactin synthetase complex"/>
    <property type="evidence" value="ECO:0007669"/>
    <property type="project" value="TreeGrafter"/>
</dbReference>
<dbReference type="Gene3D" id="3.40.50.1820">
    <property type="entry name" value="alpha/beta hydrolase"/>
    <property type="match status" value="1"/>
</dbReference>
<dbReference type="PROSITE" id="PS00012">
    <property type="entry name" value="PHOSPHOPANTETHEINE"/>
    <property type="match status" value="1"/>
</dbReference>
<organism evidence="5 6">
    <name type="scientific">Pyxidicoccus fallax</name>
    <dbReference type="NCBI Taxonomy" id="394095"/>
    <lineage>
        <taxon>Bacteria</taxon>
        <taxon>Pseudomonadati</taxon>
        <taxon>Myxococcota</taxon>
        <taxon>Myxococcia</taxon>
        <taxon>Myxococcales</taxon>
        <taxon>Cystobacterineae</taxon>
        <taxon>Myxococcaceae</taxon>
        <taxon>Pyxidicoccus</taxon>
    </lineage>
</organism>
<dbReference type="InterPro" id="IPR020802">
    <property type="entry name" value="TesA-like"/>
</dbReference>